<accession>A0AAV3U2D8</accession>
<comment type="caution">
    <text evidence="1">The sequence shown here is derived from an EMBL/GenBank/DDBJ whole genome shotgun (WGS) entry which is preliminary data.</text>
</comment>
<organism evidence="1 2">
    <name type="scientific">Halioxenophilus aromaticivorans</name>
    <dbReference type="NCBI Taxonomy" id="1306992"/>
    <lineage>
        <taxon>Bacteria</taxon>
        <taxon>Pseudomonadati</taxon>
        <taxon>Pseudomonadota</taxon>
        <taxon>Gammaproteobacteria</taxon>
        <taxon>Alteromonadales</taxon>
        <taxon>Alteromonadaceae</taxon>
        <taxon>Halioxenophilus</taxon>
    </lineage>
</organism>
<dbReference type="Proteomes" id="UP001409585">
    <property type="component" value="Unassembled WGS sequence"/>
</dbReference>
<reference evidence="2" key="1">
    <citation type="journal article" date="2019" name="Int. J. Syst. Evol. Microbiol.">
        <title>The Global Catalogue of Microorganisms (GCM) 10K type strain sequencing project: providing services to taxonomists for standard genome sequencing and annotation.</title>
        <authorList>
            <consortium name="The Broad Institute Genomics Platform"/>
            <consortium name="The Broad Institute Genome Sequencing Center for Infectious Disease"/>
            <person name="Wu L."/>
            <person name="Ma J."/>
        </authorList>
    </citation>
    <scope>NUCLEOTIDE SEQUENCE [LARGE SCALE GENOMIC DNA]</scope>
    <source>
        <strain evidence="2">JCM 19134</strain>
    </source>
</reference>
<proteinExistence type="predicted"/>
<keyword evidence="2" id="KW-1185">Reference proteome</keyword>
<name>A0AAV3U2D8_9ALTE</name>
<dbReference type="EMBL" id="BAABLX010000012">
    <property type="protein sequence ID" value="GAA4941575.1"/>
    <property type="molecule type" value="Genomic_DNA"/>
</dbReference>
<evidence type="ECO:0000313" key="1">
    <source>
        <dbReference type="EMBL" id="GAA4941575.1"/>
    </source>
</evidence>
<gene>
    <name evidence="1" type="ORF">GCM10025791_20060</name>
</gene>
<evidence type="ECO:0000313" key="2">
    <source>
        <dbReference type="Proteomes" id="UP001409585"/>
    </source>
</evidence>
<sequence>MSALGDDLDENYSRFITDAADTGCVWGLEGPDGWALCDSETFPQSQVMPFWSQPEFAESHCVDEWQGHQVVAVSTEEFLDDWLPGMHDDQLLVGINWNDELAGQEVEPLDLLEDFESALD</sequence>
<dbReference type="RefSeq" id="WP_345421037.1">
    <property type="nucleotide sequence ID" value="NZ_AP031496.1"/>
</dbReference>
<dbReference type="InterPro" id="IPR021284">
    <property type="entry name" value="DUF2750"/>
</dbReference>
<dbReference type="AlphaFoldDB" id="A0AAV3U2D8"/>
<protein>
    <submittedName>
        <fullName evidence="1">DUF2750 domain-containing protein</fullName>
    </submittedName>
</protein>
<dbReference type="Pfam" id="PF11042">
    <property type="entry name" value="DUF2750"/>
    <property type="match status" value="1"/>
</dbReference>